<dbReference type="Proteomes" id="UP001175226">
    <property type="component" value="Unassembled WGS sequence"/>
</dbReference>
<feature type="region of interest" description="Disordered" evidence="1">
    <location>
        <begin position="92"/>
        <end position="122"/>
    </location>
</feature>
<feature type="region of interest" description="Disordered" evidence="1">
    <location>
        <begin position="464"/>
        <end position="483"/>
    </location>
</feature>
<feature type="compositionally biased region" description="Polar residues" evidence="1">
    <location>
        <begin position="92"/>
        <end position="113"/>
    </location>
</feature>
<name>A0AA39JI79_9AGAR</name>
<reference evidence="2" key="1">
    <citation type="submission" date="2023-06" db="EMBL/GenBank/DDBJ databases">
        <authorList>
            <consortium name="Lawrence Berkeley National Laboratory"/>
            <person name="Ahrendt S."/>
            <person name="Sahu N."/>
            <person name="Indic B."/>
            <person name="Wong-Bajracharya J."/>
            <person name="Merenyi Z."/>
            <person name="Ke H.-M."/>
            <person name="Monk M."/>
            <person name="Kocsube S."/>
            <person name="Drula E."/>
            <person name="Lipzen A."/>
            <person name="Balint B."/>
            <person name="Henrissat B."/>
            <person name="Andreopoulos B."/>
            <person name="Martin F.M."/>
            <person name="Harder C.B."/>
            <person name="Rigling D."/>
            <person name="Ford K.L."/>
            <person name="Foster G.D."/>
            <person name="Pangilinan J."/>
            <person name="Papanicolaou A."/>
            <person name="Barry K."/>
            <person name="LaButti K."/>
            <person name="Viragh M."/>
            <person name="Koriabine M."/>
            <person name="Yan M."/>
            <person name="Riley R."/>
            <person name="Champramary S."/>
            <person name="Plett K.L."/>
            <person name="Tsai I.J."/>
            <person name="Slot J."/>
            <person name="Sipos G."/>
            <person name="Plett J."/>
            <person name="Nagy L.G."/>
            <person name="Grigoriev I.V."/>
        </authorList>
    </citation>
    <scope>NUCLEOTIDE SEQUENCE</scope>
    <source>
        <strain evidence="2">FPL87.14</strain>
    </source>
</reference>
<organism evidence="2 3">
    <name type="scientific">Armillaria borealis</name>
    <dbReference type="NCBI Taxonomy" id="47425"/>
    <lineage>
        <taxon>Eukaryota</taxon>
        <taxon>Fungi</taxon>
        <taxon>Dikarya</taxon>
        <taxon>Basidiomycota</taxon>
        <taxon>Agaricomycotina</taxon>
        <taxon>Agaricomycetes</taxon>
        <taxon>Agaricomycetidae</taxon>
        <taxon>Agaricales</taxon>
        <taxon>Marasmiineae</taxon>
        <taxon>Physalacriaceae</taxon>
        <taxon>Armillaria</taxon>
    </lineage>
</organism>
<dbReference type="EMBL" id="JAUEPT010000023">
    <property type="protein sequence ID" value="KAK0443242.1"/>
    <property type="molecule type" value="Genomic_DNA"/>
</dbReference>
<evidence type="ECO:0000313" key="3">
    <source>
        <dbReference type="Proteomes" id="UP001175226"/>
    </source>
</evidence>
<feature type="compositionally biased region" description="Low complexity" evidence="1">
    <location>
        <begin position="351"/>
        <end position="360"/>
    </location>
</feature>
<proteinExistence type="predicted"/>
<feature type="region of interest" description="Disordered" evidence="1">
    <location>
        <begin position="563"/>
        <end position="643"/>
    </location>
</feature>
<evidence type="ECO:0000256" key="1">
    <source>
        <dbReference type="SAM" id="MobiDB-lite"/>
    </source>
</evidence>
<feature type="region of interest" description="Disordered" evidence="1">
    <location>
        <begin position="325"/>
        <end position="374"/>
    </location>
</feature>
<feature type="region of interest" description="Disordered" evidence="1">
    <location>
        <begin position="423"/>
        <end position="457"/>
    </location>
</feature>
<feature type="compositionally biased region" description="Basic residues" evidence="1">
    <location>
        <begin position="564"/>
        <end position="577"/>
    </location>
</feature>
<feature type="compositionally biased region" description="Basic and acidic residues" evidence="1">
    <location>
        <begin position="1430"/>
        <end position="1450"/>
    </location>
</feature>
<feature type="region of interest" description="Disordered" evidence="1">
    <location>
        <begin position="1332"/>
        <end position="1450"/>
    </location>
</feature>
<feature type="compositionally biased region" description="Low complexity" evidence="1">
    <location>
        <begin position="584"/>
        <end position="602"/>
    </location>
</feature>
<gene>
    <name evidence="2" type="ORF">EV421DRAFT_1903741</name>
</gene>
<feature type="compositionally biased region" description="Basic and acidic residues" evidence="1">
    <location>
        <begin position="1387"/>
        <end position="1406"/>
    </location>
</feature>
<feature type="compositionally biased region" description="Acidic residues" evidence="1">
    <location>
        <begin position="622"/>
        <end position="631"/>
    </location>
</feature>
<accession>A0AA39JI79</accession>
<comment type="caution">
    <text evidence="2">The sequence shown here is derived from an EMBL/GenBank/DDBJ whole genome shotgun (WGS) entry which is preliminary data.</text>
</comment>
<feature type="region of interest" description="Disordered" evidence="1">
    <location>
        <begin position="203"/>
        <end position="222"/>
    </location>
</feature>
<evidence type="ECO:0000313" key="2">
    <source>
        <dbReference type="EMBL" id="KAK0443242.1"/>
    </source>
</evidence>
<protein>
    <submittedName>
        <fullName evidence="2">Uncharacterized protein</fullName>
    </submittedName>
</protein>
<feature type="compositionally biased region" description="Polar residues" evidence="1">
    <location>
        <begin position="330"/>
        <end position="339"/>
    </location>
</feature>
<keyword evidence="3" id="KW-1185">Reference proteome</keyword>
<sequence length="1594" mass="175310">MISDQEFLKSILPGKLRFLVTAMLHKQKRSALKLPLKKVDVLLKMVEHLKINWMALAHPARHKMDRVTMVVAEFLQKNPKYRPWGVKPISPDSSLSTLATTPPQSEPDLSQPLNPMPNSTPPVPLPEQPVIVTPPKTTFAKKKLYKLIGLVPIARAKPGLIGVRLYHAKHLACKGRVAAIEAASPFTDCNAPDTAAAVQSSSLSTSLPADPSTPIRPTISGGVPLEPVREPLDNSDVEPNAHPADILPERPWWPDIFDDHALFPESSIPPLNEDDSWRRPMSDLLDVDEQADWVVGDSNSPADPAAFNDLLRAIIQGLESSPPLLDSSLQRSAPVSDNAASGEVQDAHPPTTSTSCESSTHLNDHPRQTTTGLQRGTIVDESALQDQPMSPTIVDLLLEPAGPTATVDESTLQDQLMSPTIVDLPVEPASPDESALQDEPMLPKTIDPSPAPTSPTAAINESALQNESPKTPDPTPAPASHTAAVPAADIKSALEGESVSPQSVDLPVGPASLVDASALEDEQPQTLDPPLGPASPTAIVDDDASLQAAPSLPFIDLHKYLAQSRRRPPKPSTKARKPAPSIDPVGTAVSVASGAPSAPPIGEKNSANHEKQGHCTQHSSEDESTDSDSSDSDNTVQQEHSIAQPVSDSVFSVVVSRSHQEGGLQGLSIPIFPQGAKTLHGRMYIKLQDVMDFIMRSDWLIPEPQSEKQTVSIHLTTTSLSHPHDRFVGWGQVDPEDREVFVVQAPYAPSTQGPASASTNQPGALPVWLPIQTISNSTYHQLGLCFKIWNRNWVDQQQPRDDHAEIAYIGPEKTDRGWFILPSPHTDGEKCTVPPESVKKSVWQATVCIIDNRSDTITRLSSCMLPEWYIKDGVCYFKGFLILRAVQVAVPPPEESQQLGVFLPGAAGEKLYLGFVDVNDCHLPQHAWRVHVPVTILDGAPQMTCFVIMGRPEALLKYDTGLTDPPPSHLVHQQTKEVRWSIPPQLLASIQCGDLYPCRKELPQLLDASYDKNLIHEVTMCWVQENAIHCYSMPMLPSHWMIIDGTYYVSMHHLIDWTSHSERLQLPSPLSDQGVHITVLKVDEIKHEWVFVGIGTARSQGVLQFQPPTKFRQDATVWISLHYDDSFFQYLSFYTTTLSQMEALTSREHFQPDKRSHPEMRYYMTPCPEPVFESPDQTAASRAHINGTILTQQGKITGVFRLWAIRGGLAYICAIKVLTRLLDIPAIEAATSPLGVSLETPKSTLFLGLLYPMQYKVVGPKAVSETPTDQAVFVGIPITMTAVGRGEVHCRVWPCVHKRIKDGEISGVDQSHFKRLYPDKDSSLGYWFIPKSRLSSTPPTHEQKRVHDGGPSPSTQPQCNHGLEGPKALSDERTPDTSSNQPTEKPNVAKEGWKAEKRGDTGEPKAGKSTGDPIRKPAKRRAESAGAGPDTERSTKKPRVTSEERSAKVKEALRESRYHERGELKPLWERPERKAMPLRQTLALGKAMWDALQHTSIAELPAADLIGQEYHDIRINMEDWMKYFAAGRSWLTDMKFIGRHMQDRTVSNILMRLHVERGFGLGREEGATGTKPTVRGVAEVRSQLDKLFGALGDD</sequence>